<feature type="transmembrane region" description="Helical" evidence="1">
    <location>
        <begin position="64"/>
        <end position="89"/>
    </location>
</feature>
<keyword evidence="4" id="KW-1185">Reference proteome</keyword>
<feature type="transmembrane region" description="Helical" evidence="1">
    <location>
        <begin position="222"/>
        <end position="244"/>
    </location>
</feature>
<feature type="transmembrane region" description="Helical" evidence="1">
    <location>
        <begin position="23"/>
        <end position="44"/>
    </location>
</feature>
<feature type="transmembrane region" description="Helical" evidence="1">
    <location>
        <begin position="348"/>
        <end position="367"/>
    </location>
</feature>
<dbReference type="NCBIfam" id="NF037970">
    <property type="entry name" value="vanZ_1"/>
    <property type="match status" value="1"/>
</dbReference>
<evidence type="ECO:0000256" key="1">
    <source>
        <dbReference type="SAM" id="Phobius"/>
    </source>
</evidence>
<dbReference type="EMBL" id="BAABFO010000016">
    <property type="protein sequence ID" value="GAA4337252.1"/>
    <property type="molecule type" value="Genomic_DNA"/>
</dbReference>
<protein>
    <submittedName>
        <fullName evidence="3">VanZ family protein</fullName>
    </submittedName>
</protein>
<feature type="transmembrane region" description="Helical" evidence="1">
    <location>
        <begin position="130"/>
        <end position="151"/>
    </location>
</feature>
<feature type="transmembrane region" description="Helical" evidence="1">
    <location>
        <begin position="96"/>
        <end position="118"/>
    </location>
</feature>
<dbReference type="InterPro" id="IPR006976">
    <property type="entry name" value="VanZ-like"/>
</dbReference>
<dbReference type="Proteomes" id="UP001501671">
    <property type="component" value="Unassembled WGS sequence"/>
</dbReference>
<proteinExistence type="predicted"/>
<feature type="transmembrane region" description="Helical" evidence="1">
    <location>
        <begin position="163"/>
        <end position="181"/>
    </location>
</feature>
<reference evidence="4" key="1">
    <citation type="journal article" date="2019" name="Int. J. Syst. Evol. Microbiol.">
        <title>The Global Catalogue of Microorganisms (GCM) 10K type strain sequencing project: providing services to taxonomists for standard genome sequencing and annotation.</title>
        <authorList>
            <consortium name="The Broad Institute Genomics Platform"/>
            <consortium name="The Broad Institute Genome Sequencing Center for Infectious Disease"/>
            <person name="Wu L."/>
            <person name="Ma J."/>
        </authorList>
    </citation>
    <scope>NUCLEOTIDE SEQUENCE [LARGE SCALE GENOMIC DNA]</scope>
    <source>
        <strain evidence="4">JCM 17666</strain>
    </source>
</reference>
<accession>A0ABP8HBZ5</accession>
<comment type="caution">
    <text evidence="3">The sequence shown here is derived from an EMBL/GenBank/DDBJ whole genome shotgun (WGS) entry which is preliminary data.</text>
</comment>
<gene>
    <name evidence="3" type="ORF">GCM10023144_32710</name>
</gene>
<evidence type="ECO:0000313" key="4">
    <source>
        <dbReference type="Proteomes" id="UP001501671"/>
    </source>
</evidence>
<dbReference type="Pfam" id="PF04892">
    <property type="entry name" value="VanZ"/>
    <property type="match status" value="1"/>
</dbReference>
<keyword evidence="1" id="KW-1133">Transmembrane helix</keyword>
<feature type="transmembrane region" description="Helical" evidence="1">
    <location>
        <begin position="251"/>
        <end position="268"/>
    </location>
</feature>
<name>A0ABP8HBZ5_9BURK</name>
<dbReference type="RefSeq" id="WP_345250937.1">
    <property type="nucleotide sequence ID" value="NZ_BAABFO010000016.1"/>
</dbReference>
<evidence type="ECO:0000313" key="3">
    <source>
        <dbReference type="EMBL" id="GAA4337252.1"/>
    </source>
</evidence>
<organism evidence="3 4">
    <name type="scientific">Pigmentiphaga soli</name>
    <dbReference type="NCBI Taxonomy" id="1007095"/>
    <lineage>
        <taxon>Bacteria</taxon>
        <taxon>Pseudomonadati</taxon>
        <taxon>Pseudomonadota</taxon>
        <taxon>Betaproteobacteria</taxon>
        <taxon>Burkholderiales</taxon>
        <taxon>Alcaligenaceae</taxon>
        <taxon>Pigmentiphaga</taxon>
    </lineage>
</organism>
<sequence length="374" mass="39279">MPVRAPSDRAPPPRQASWQPAPIARLALGIMALLVVYASLYPFTGWTDVGLPAFAYLRAPWPRYWLGSEIAANVAAYAPLGALFVWAVYPGLRGTAAVLAATLACGALSAMLEALQTFLPDRIASNVDLAANACGALLGSLLAAPAAPRLIGAGASARWRARWFTADAGPALMLAMLWTLVQVPRQPMLFGTGELGRLLGDWVSVPSGLLGEFWPPSPAHRVWAESACTAVAVIGVSMLLLHVARPVRARGVLPFALVAIALAIKTLLQPLAVPGLPAGVWATGGALLGGAAGMLLAAAFAYLPPPAQRVLGIVALALQLAIVNLFPPDQYFDSDSLFAGVRWLRLESLTLGLSVIWPLAALLLLLVRHRAARS</sequence>
<keyword evidence="1" id="KW-0472">Membrane</keyword>
<feature type="domain" description="VanZ-like" evidence="2">
    <location>
        <begin position="38"/>
        <end position="143"/>
    </location>
</feature>
<evidence type="ECO:0000259" key="2">
    <source>
        <dbReference type="Pfam" id="PF04892"/>
    </source>
</evidence>
<feature type="transmembrane region" description="Helical" evidence="1">
    <location>
        <begin position="280"/>
        <end position="303"/>
    </location>
</feature>
<feature type="transmembrane region" description="Helical" evidence="1">
    <location>
        <begin position="310"/>
        <end position="328"/>
    </location>
</feature>
<keyword evidence="1" id="KW-0812">Transmembrane</keyword>